<dbReference type="AlphaFoldDB" id="A0A7J9DS38"/>
<proteinExistence type="predicted"/>
<name>A0A7J9DS38_9ROSI</name>
<comment type="caution">
    <text evidence="1">The sequence shown here is derived from an EMBL/GenBank/DDBJ whole genome shotgun (WGS) entry which is preliminary data.</text>
</comment>
<dbReference type="EMBL" id="JABEZW010000004">
    <property type="protein sequence ID" value="MBA0763511.1"/>
    <property type="molecule type" value="Genomic_DNA"/>
</dbReference>
<dbReference type="Proteomes" id="UP000593568">
    <property type="component" value="Unassembled WGS sequence"/>
</dbReference>
<feature type="non-terminal residue" evidence="1">
    <location>
        <position position="132"/>
    </location>
</feature>
<protein>
    <submittedName>
        <fullName evidence="1">Uncharacterized protein</fullName>
    </submittedName>
</protein>
<evidence type="ECO:0000313" key="1">
    <source>
        <dbReference type="EMBL" id="MBA0763511.1"/>
    </source>
</evidence>
<keyword evidence="2" id="KW-1185">Reference proteome</keyword>
<organism evidence="1 2">
    <name type="scientific">Gossypium trilobum</name>
    <dbReference type="NCBI Taxonomy" id="34281"/>
    <lineage>
        <taxon>Eukaryota</taxon>
        <taxon>Viridiplantae</taxon>
        <taxon>Streptophyta</taxon>
        <taxon>Embryophyta</taxon>
        <taxon>Tracheophyta</taxon>
        <taxon>Spermatophyta</taxon>
        <taxon>Magnoliopsida</taxon>
        <taxon>eudicotyledons</taxon>
        <taxon>Gunneridae</taxon>
        <taxon>Pentapetalae</taxon>
        <taxon>rosids</taxon>
        <taxon>malvids</taxon>
        <taxon>Malvales</taxon>
        <taxon>Malvaceae</taxon>
        <taxon>Malvoideae</taxon>
        <taxon>Gossypium</taxon>
    </lineage>
</organism>
<dbReference type="PANTHER" id="PTHR34286">
    <property type="entry name" value="TRANSMEMBRANE PROTEIN"/>
    <property type="match status" value="1"/>
</dbReference>
<evidence type="ECO:0000313" key="2">
    <source>
        <dbReference type="Proteomes" id="UP000593568"/>
    </source>
</evidence>
<gene>
    <name evidence="1" type="ORF">Gotri_012944</name>
</gene>
<reference evidence="1 2" key="1">
    <citation type="journal article" date="2019" name="Genome Biol. Evol.">
        <title>Insights into the evolution of the New World diploid cottons (Gossypium, subgenus Houzingenia) based on genome sequencing.</title>
        <authorList>
            <person name="Grover C.E."/>
            <person name="Arick M.A. 2nd"/>
            <person name="Thrash A."/>
            <person name="Conover J.L."/>
            <person name="Sanders W.S."/>
            <person name="Peterson D.G."/>
            <person name="Frelichowski J.E."/>
            <person name="Scheffler J.A."/>
            <person name="Scheffler B.E."/>
            <person name="Wendel J.F."/>
        </authorList>
    </citation>
    <scope>NUCLEOTIDE SEQUENCE [LARGE SCALE GENOMIC DNA]</scope>
    <source>
        <strain evidence="1">8</strain>
        <tissue evidence="1">Leaf</tissue>
    </source>
</reference>
<accession>A0A7J9DS38</accession>
<dbReference type="PANTHER" id="PTHR34286:SF1">
    <property type="entry name" value="TRANSMEMBRANE PROTEIN"/>
    <property type="match status" value="1"/>
</dbReference>
<sequence>MGGGEHGHGHGVQDFRAKVWSMSGGPYCRPKHWRRNTAIAMFGVFLICIPIAMKSAELEIAGICWARCLLAGQRVYPARPLRSSNDRGLATTSSACPSDSFTALVQELRKQRLLKSAWGCWSTDGISEQPMI</sequence>